<evidence type="ECO:0000313" key="3">
    <source>
        <dbReference type="Proteomes" id="UP000014760"/>
    </source>
</evidence>
<dbReference type="EMBL" id="KB293746">
    <property type="protein sequence ID" value="ELU15542.1"/>
    <property type="molecule type" value="Genomic_DNA"/>
</dbReference>
<evidence type="ECO:0000313" key="1">
    <source>
        <dbReference type="EMBL" id="ELU15542.1"/>
    </source>
</evidence>
<reference evidence="1 3" key="2">
    <citation type="journal article" date="2013" name="Nature">
        <title>Insights into bilaterian evolution from three spiralian genomes.</title>
        <authorList>
            <person name="Simakov O."/>
            <person name="Marletaz F."/>
            <person name="Cho S.J."/>
            <person name="Edsinger-Gonzales E."/>
            <person name="Havlak P."/>
            <person name="Hellsten U."/>
            <person name="Kuo D.H."/>
            <person name="Larsson T."/>
            <person name="Lv J."/>
            <person name="Arendt D."/>
            <person name="Savage R."/>
            <person name="Osoegawa K."/>
            <person name="de Jong P."/>
            <person name="Grimwood J."/>
            <person name="Chapman J.A."/>
            <person name="Shapiro H."/>
            <person name="Aerts A."/>
            <person name="Otillar R.P."/>
            <person name="Terry A.Y."/>
            <person name="Boore J.L."/>
            <person name="Grigoriev I.V."/>
            <person name="Lindberg D.R."/>
            <person name="Seaver E.C."/>
            <person name="Weisblat D.A."/>
            <person name="Putnam N.H."/>
            <person name="Rokhsar D.S."/>
        </authorList>
    </citation>
    <scope>NUCLEOTIDE SEQUENCE</scope>
    <source>
        <strain evidence="1 3">I ESC-2004</strain>
    </source>
</reference>
<dbReference type="PANTHER" id="PTHR34415">
    <property type="entry name" value="INTEGRASE CATALYTIC DOMAIN-CONTAINING PROTEIN"/>
    <property type="match status" value="1"/>
</dbReference>
<name>R7VAH3_CAPTE</name>
<sequence length="304" mass="34833">MAQYRTLSPTICSVLMGSFLNQRHKQSVIFSRCLPLLLFPWIFPVVTRSFVAVDCETKIFKLLNLNQCGVIQLQIACLCVCLFGDDHVCEIVYKLAAGGSRSKNAVSIEDTQKRVQFIQNYAENHELVLRGQVPGLCRNEVVLLPSSHSKTFIYNRYTDAMEGVGRVVRRSLFYSMWKQLLLDVLTCRSMTDLWEYHNNMTLIYISSNLNEIQKSARLKQNEFRLEFTSAEPGVVYYRQRQGDTDEYLRILSTVISTSSPPPLPSPGLDWKRQKSLYQKIHPFVPEEPQYILCLALDCDVGPTS</sequence>
<reference evidence="3" key="1">
    <citation type="submission" date="2012-12" db="EMBL/GenBank/DDBJ databases">
        <authorList>
            <person name="Hellsten U."/>
            <person name="Grimwood J."/>
            <person name="Chapman J.A."/>
            <person name="Shapiro H."/>
            <person name="Aerts A."/>
            <person name="Otillar R.P."/>
            <person name="Terry A.Y."/>
            <person name="Boore J.L."/>
            <person name="Simakov O."/>
            <person name="Marletaz F."/>
            <person name="Cho S.-J."/>
            <person name="Edsinger-Gonzales E."/>
            <person name="Havlak P."/>
            <person name="Kuo D.-H."/>
            <person name="Larsson T."/>
            <person name="Lv J."/>
            <person name="Arendt D."/>
            <person name="Savage R."/>
            <person name="Osoegawa K."/>
            <person name="de Jong P."/>
            <person name="Lindberg D.R."/>
            <person name="Seaver E.C."/>
            <person name="Weisblat D.A."/>
            <person name="Putnam N.H."/>
            <person name="Grigoriev I.V."/>
            <person name="Rokhsar D.S."/>
        </authorList>
    </citation>
    <scope>NUCLEOTIDE SEQUENCE</scope>
    <source>
        <strain evidence="3">I ESC-2004</strain>
    </source>
</reference>
<proteinExistence type="predicted"/>
<keyword evidence="3" id="KW-1185">Reference proteome</keyword>
<dbReference type="EMBL" id="AMQN01004523">
    <property type="status" value="NOT_ANNOTATED_CDS"/>
    <property type="molecule type" value="Genomic_DNA"/>
</dbReference>
<dbReference type="OrthoDB" id="6152653at2759"/>
<accession>R7VAH3</accession>
<dbReference type="Proteomes" id="UP000014760">
    <property type="component" value="Unassembled WGS sequence"/>
</dbReference>
<dbReference type="PANTHER" id="PTHR34415:SF1">
    <property type="entry name" value="INTEGRASE CATALYTIC DOMAIN-CONTAINING PROTEIN"/>
    <property type="match status" value="1"/>
</dbReference>
<reference evidence="2" key="3">
    <citation type="submission" date="2015-06" db="UniProtKB">
        <authorList>
            <consortium name="EnsemblMetazoa"/>
        </authorList>
    </citation>
    <scope>IDENTIFICATION</scope>
</reference>
<dbReference type="AlphaFoldDB" id="R7VAH3"/>
<organism evidence="1">
    <name type="scientific">Capitella teleta</name>
    <name type="common">Polychaete worm</name>
    <dbReference type="NCBI Taxonomy" id="283909"/>
    <lineage>
        <taxon>Eukaryota</taxon>
        <taxon>Metazoa</taxon>
        <taxon>Spiralia</taxon>
        <taxon>Lophotrochozoa</taxon>
        <taxon>Annelida</taxon>
        <taxon>Polychaeta</taxon>
        <taxon>Sedentaria</taxon>
        <taxon>Scolecida</taxon>
        <taxon>Capitellidae</taxon>
        <taxon>Capitella</taxon>
    </lineage>
</organism>
<dbReference type="EnsemblMetazoa" id="CapteT189408">
    <property type="protein sequence ID" value="CapteP189408"/>
    <property type="gene ID" value="CapteG189408"/>
</dbReference>
<protein>
    <submittedName>
        <fullName evidence="1 2">Uncharacterized protein</fullName>
    </submittedName>
</protein>
<dbReference type="HOGENOM" id="CLU_916004_0_0_1"/>
<gene>
    <name evidence="1" type="ORF">CAPTEDRAFT_189408</name>
</gene>
<evidence type="ECO:0000313" key="2">
    <source>
        <dbReference type="EnsemblMetazoa" id="CapteP189408"/>
    </source>
</evidence>